<evidence type="ECO:0000313" key="3">
    <source>
        <dbReference type="Proteomes" id="UP001259572"/>
    </source>
</evidence>
<reference evidence="2 3" key="1">
    <citation type="submission" date="2023-05" db="EMBL/GenBank/DDBJ databases">
        <authorList>
            <person name="Guo Y."/>
        </authorList>
    </citation>
    <scope>NUCLEOTIDE SEQUENCE [LARGE SCALE GENOMIC DNA]</scope>
    <source>
        <strain evidence="2 3">GR2756</strain>
    </source>
</reference>
<organism evidence="2 3">
    <name type="scientific">Sphingosinicella rhizophila</name>
    <dbReference type="NCBI Taxonomy" id="3050082"/>
    <lineage>
        <taxon>Bacteria</taxon>
        <taxon>Pseudomonadati</taxon>
        <taxon>Pseudomonadota</taxon>
        <taxon>Alphaproteobacteria</taxon>
        <taxon>Sphingomonadales</taxon>
        <taxon>Sphingosinicellaceae</taxon>
        <taxon>Sphingosinicella</taxon>
    </lineage>
</organism>
<feature type="region of interest" description="Disordered" evidence="1">
    <location>
        <begin position="73"/>
        <end position="105"/>
    </location>
</feature>
<sequence>MDQALAECRRIARHLLAADVIEGAIDLRQSIILADDEGRPISEVPFAAVMAFKHAEDAREACICSILSSQIISSTESDGPSGVPRSAISVGHETSSWATDNRMGA</sequence>
<dbReference type="Proteomes" id="UP001259572">
    <property type="component" value="Unassembled WGS sequence"/>
</dbReference>
<evidence type="ECO:0000256" key="1">
    <source>
        <dbReference type="SAM" id="MobiDB-lite"/>
    </source>
</evidence>
<evidence type="ECO:0000313" key="2">
    <source>
        <dbReference type="EMBL" id="MDT9600242.1"/>
    </source>
</evidence>
<protein>
    <submittedName>
        <fullName evidence="2">Uncharacterized protein</fullName>
    </submittedName>
</protein>
<gene>
    <name evidence="2" type="ORF">RQX22_14875</name>
</gene>
<accession>A0ABU3QAC8</accession>
<name>A0ABU3QAC8_9SPHN</name>
<comment type="caution">
    <text evidence="2">The sequence shown here is derived from an EMBL/GenBank/DDBJ whole genome shotgun (WGS) entry which is preliminary data.</text>
</comment>
<keyword evidence="3" id="KW-1185">Reference proteome</keyword>
<proteinExistence type="predicted"/>
<dbReference type="EMBL" id="JAVUPU010000008">
    <property type="protein sequence ID" value="MDT9600242.1"/>
    <property type="molecule type" value="Genomic_DNA"/>
</dbReference>